<accession>A0A840CWM7</accession>
<feature type="region of interest" description="Disordered" evidence="1">
    <location>
        <begin position="48"/>
        <end position="67"/>
    </location>
</feature>
<keyword evidence="3" id="KW-1185">Reference proteome</keyword>
<sequence length="67" mass="8039">MKKPSHQMKRLVNISDKLYTYRFYRFPTMPITTYQVQGFNLSSFLSTPNSTHTTNLHKKIEERDKNE</sequence>
<protein>
    <submittedName>
        <fullName evidence="2">Uncharacterized protein</fullName>
    </submittedName>
</protein>
<feature type="compositionally biased region" description="Basic and acidic residues" evidence="1">
    <location>
        <begin position="58"/>
        <end position="67"/>
    </location>
</feature>
<gene>
    <name evidence="2" type="ORF">GGR21_003930</name>
</gene>
<evidence type="ECO:0000313" key="2">
    <source>
        <dbReference type="EMBL" id="MBB4038004.1"/>
    </source>
</evidence>
<name>A0A840CWM7_9BACT</name>
<proteinExistence type="predicted"/>
<evidence type="ECO:0000256" key="1">
    <source>
        <dbReference type="SAM" id="MobiDB-lite"/>
    </source>
</evidence>
<dbReference type="EMBL" id="JACIEP010000020">
    <property type="protein sequence ID" value="MBB4038004.1"/>
    <property type="molecule type" value="Genomic_DNA"/>
</dbReference>
<reference evidence="2 3" key="1">
    <citation type="submission" date="2020-08" db="EMBL/GenBank/DDBJ databases">
        <title>Genomic Encyclopedia of Type Strains, Phase IV (KMG-IV): sequencing the most valuable type-strain genomes for metagenomic binning, comparative biology and taxonomic classification.</title>
        <authorList>
            <person name="Goeker M."/>
        </authorList>
    </citation>
    <scope>NUCLEOTIDE SEQUENCE [LARGE SCALE GENOMIC DNA]</scope>
    <source>
        <strain evidence="2 3">DSM 104969</strain>
    </source>
</reference>
<dbReference type="AlphaFoldDB" id="A0A840CWM7"/>
<organism evidence="2 3">
    <name type="scientific">Dysgonomonas hofstadii</name>
    <dbReference type="NCBI Taxonomy" id="637886"/>
    <lineage>
        <taxon>Bacteria</taxon>
        <taxon>Pseudomonadati</taxon>
        <taxon>Bacteroidota</taxon>
        <taxon>Bacteroidia</taxon>
        <taxon>Bacteroidales</taxon>
        <taxon>Dysgonomonadaceae</taxon>
        <taxon>Dysgonomonas</taxon>
    </lineage>
</organism>
<evidence type="ECO:0000313" key="3">
    <source>
        <dbReference type="Proteomes" id="UP000555103"/>
    </source>
</evidence>
<dbReference type="Proteomes" id="UP000555103">
    <property type="component" value="Unassembled WGS sequence"/>
</dbReference>
<comment type="caution">
    <text evidence="2">The sequence shown here is derived from an EMBL/GenBank/DDBJ whole genome shotgun (WGS) entry which is preliminary data.</text>
</comment>